<feature type="compositionally biased region" description="Basic and acidic residues" evidence="1">
    <location>
        <begin position="367"/>
        <end position="378"/>
    </location>
</feature>
<protein>
    <recommendedName>
        <fullName evidence="2">WKF domain-containing protein</fullName>
    </recommendedName>
</protein>
<reference evidence="3" key="1">
    <citation type="submission" date="2023-06" db="EMBL/GenBank/DDBJ databases">
        <title>Genome-scale phylogeny and comparative genomics of the fungal order Sordariales.</title>
        <authorList>
            <consortium name="Lawrence Berkeley National Laboratory"/>
            <person name="Hensen N."/>
            <person name="Bonometti L."/>
            <person name="Westerberg I."/>
            <person name="Brannstrom I.O."/>
            <person name="Guillou S."/>
            <person name="Cros-Aarteil S."/>
            <person name="Calhoun S."/>
            <person name="Haridas S."/>
            <person name="Kuo A."/>
            <person name="Mondo S."/>
            <person name="Pangilinan J."/>
            <person name="Riley R."/>
            <person name="LaButti K."/>
            <person name="Andreopoulos B."/>
            <person name="Lipzen A."/>
            <person name="Chen C."/>
            <person name="Yanf M."/>
            <person name="Daum C."/>
            <person name="Ng V."/>
            <person name="Clum A."/>
            <person name="Steindorff A."/>
            <person name="Ohm R."/>
            <person name="Martin F."/>
            <person name="Silar P."/>
            <person name="Natvig D."/>
            <person name="Lalanne C."/>
            <person name="Gautier V."/>
            <person name="Ament-velasquez S.L."/>
            <person name="Kruys A."/>
            <person name="Hutchinson M.I."/>
            <person name="Powell A.J."/>
            <person name="Barry K."/>
            <person name="Miller A.N."/>
            <person name="Grigoriev I.V."/>
            <person name="Debuchy R."/>
            <person name="Gladieux P."/>
            <person name="Thoren M.H."/>
            <person name="Johannesson H."/>
        </authorList>
    </citation>
    <scope>NUCLEOTIDE SEQUENCE</scope>
    <source>
        <strain evidence="3">SMH3187-1</strain>
    </source>
</reference>
<evidence type="ECO:0000313" key="3">
    <source>
        <dbReference type="EMBL" id="KAK0755037.1"/>
    </source>
</evidence>
<dbReference type="AlphaFoldDB" id="A0AA40FC40"/>
<dbReference type="EMBL" id="JAUKUD010000001">
    <property type="protein sequence ID" value="KAK0755037.1"/>
    <property type="molecule type" value="Genomic_DNA"/>
</dbReference>
<dbReference type="PANTHER" id="PTHR22306">
    <property type="entry name" value="CHROMOSOME 7 OPEN READING FRAME 50"/>
    <property type="match status" value="1"/>
</dbReference>
<dbReference type="Pfam" id="PF10180">
    <property type="entry name" value="WKF"/>
    <property type="match status" value="1"/>
</dbReference>
<evidence type="ECO:0000313" key="4">
    <source>
        <dbReference type="Proteomes" id="UP001172155"/>
    </source>
</evidence>
<feature type="region of interest" description="Disordered" evidence="1">
    <location>
        <begin position="20"/>
        <end position="128"/>
    </location>
</feature>
<name>A0AA40FC40_9PEZI</name>
<feature type="compositionally biased region" description="Acidic residues" evidence="1">
    <location>
        <begin position="399"/>
        <end position="413"/>
    </location>
</feature>
<dbReference type="Proteomes" id="UP001172155">
    <property type="component" value="Unassembled WGS sequence"/>
</dbReference>
<comment type="caution">
    <text evidence="3">The sequence shown here is derived from an EMBL/GenBank/DDBJ whole genome shotgun (WGS) entry which is preliminary data.</text>
</comment>
<accession>A0AA40FC40</accession>
<feature type="compositionally biased region" description="Low complexity" evidence="1">
    <location>
        <begin position="347"/>
        <end position="359"/>
    </location>
</feature>
<dbReference type="PANTHER" id="PTHR22306:SF2">
    <property type="entry name" value="CHROMOSOME 7 OPEN READING FRAME 50"/>
    <property type="match status" value="1"/>
</dbReference>
<feature type="compositionally biased region" description="Polar residues" evidence="1">
    <location>
        <begin position="65"/>
        <end position="85"/>
    </location>
</feature>
<dbReference type="InterPro" id="IPR019327">
    <property type="entry name" value="WKF"/>
</dbReference>
<sequence>MSSYQSAPAQRVPAWKRLGLKLKGPASGESPLASSAETANPTDRPHAARVNGSPASVLKRKPVDVTTQTQTPSKRLRIQDQTPASRKSVAFAEDTKPAAPVEAKKPKKDKPKKKKPKKAAADAAPQSDTNIEPSLAYLRQWHTDRASWKFNKNHQTLLIKYLFDADKVPSTDISLFYQYIRDLKGFVRTRLREAAEEIKKNDMEQGAGGFPAPTKNKEDKQKTYDDILSEFVNDQIARQNASSSSGINANGKRSFDEVELAIRLADPVIKQRLLKRIRAEMVIEELSDNESTTSAATTTTTASSSSAGKDNVSKATEPTAKRTESRTESQQPTKRRRLRKVRTNANDDSSSDSSSSDLDSSSDDESGSDKDSSEDEKMGGNSDGEGNTSSSSESSESGSDAEEEEADGNESESSESSSSSDDE</sequence>
<organism evidence="3 4">
    <name type="scientific">Schizothecium vesticola</name>
    <dbReference type="NCBI Taxonomy" id="314040"/>
    <lineage>
        <taxon>Eukaryota</taxon>
        <taxon>Fungi</taxon>
        <taxon>Dikarya</taxon>
        <taxon>Ascomycota</taxon>
        <taxon>Pezizomycotina</taxon>
        <taxon>Sordariomycetes</taxon>
        <taxon>Sordariomycetidae</taxon>
        <taxon>Sordariales</taxon>
        <taxon>Schizotheciaceae</taxon>
        <taxon>Schizothecium</taxon>
    </lineage>
</organism>
<keyword evidence="4" id="KW-1185">Reference proteome</keyword>
<feature type="compositionally biased region" description="Low complexity" evidence="1">
    <location>
        <begin position="291"/>
        <end position="307"/>
    </location>
</feature>
<feature type="compositionally biased region" description="Polar residues" evidence="1">
    <location>
        <begin position="32"/>
        <end position="41"/>
    </location>
</feature>
<evidence type="ECO:0000259" key="2">
    <source>
        <dbReference type="Pfam" id="PF10180"/>
    </source>
</evidence>
<feature type="compositionally biased region" description="Basic residues" evidence="1">
    <location>
        <begin position="333"/>
        <end position="342"/>
    </location>
</feature>
<gene>
    <name evidence="3" type="ORF">B0T18DRAFT_316015</name>
</gene>
<feature type="compositionally biased region" description="Low complexity" evidence="1">
    <location>
        <begin position="384"/>
        <end position="398"/>
    </location>
</feature>
<feature type="domain" description="WKF" evidence="2">
    <location>
        <begin position="136"/>
        <end position="198"/>
    </location>
</feature>
<feature type="compositionally biased region" description="Low complexity" evidence="1">
    <location>
        <begin position="414"/>
        <end position="423"/>
    </location>
</feature>
<feature type="region of interest" description="Disordered" evidence="1">
    <location>
        <begin position="286"/>
        <end position="423"/>
    </location>
</feature>
<evidence type="ECO:0000256" key="1">
    <source>
        <dbReference type="SAM" id="MobiDB-lite"/>
    </source>
</evidence>
<proteinExistence type="predicted"/>
<feature type="compositionally biased region" description="Basic residues" evidence="1">
    <location>
        <begin position="105"/>
        <end position="118"/>
    </location>
</feature>